<comment type="subcellular location">
    <subcellularLocation>
        <location evidence="1">Nucleus</location>
    </subcellularLocation>
</comment>
<evidence type="ECO:0000259" key="9">
    <source>
        <dbReference type="SMART" id="SM01281"/>
    </source>
</evidence>
<feature type="region of interest" description="Disordered" evidence="8">
    <location>
        <begin position="333"/>
        <end position="385"/>
    </location>
</feature>
<feature type="domain" description="Mediator complex subunit Med12" evidence="9">
    <location>
        <begin position="216"/>
        <end position="279"/>
    </location>
</feature>
<evidence type="ECO:0000256" key="4">
    <source>
        <dbReference type="ARBA" id="ARBA00023015"/>
    </source>
</evidence>
<dbReference type="GeneID" id="30032844"/>
<proteinExistence type="inferred from homology"/>
<keyword evidence="6" id="KW-0539">Nucleus</keyword>
<evidence type="ECO:0000256" key="8">
    <source>
        <dbReference type="SAM" id="MobiDB-lite"/>
    </source>
</evidence>
<dbReference type="AlphaFoldDB" id="A0A167DE02"/>
<dbReference type="GO" id="GO:0006357">
    <property type="term" value="P:regulation of transcription by RNA polymerase II"/>
    <property type="evidence" value="ECO:0007669"/>
    <property type="project" value="InterPro"/>
</dbReference>
<evidence type="ECO:0000313" key="11">
    <source>
        <dbReference type="Proteomes" id="UP000189580"/>
    </source>
</evidence>
<feature type="region of interest" description="Disordered" evidence="8">
    <location>
        <begin position="523"/>
        <end position="549"/>
    </location>
</feature>
<dbReference type="GO" id="GO:0003712">
    <property type="term" value="F:transcription coregulator activity"/>
    <property type="evidence" value="ECO:0007669"/>
    <property type="project" value="InterPro"/>
</dbReference>
<dbReference type="Proteomes" id="UP000189580">
    <property type="component" value="Chromosome a"/>
</dbReference>
<evidence type="ECO:0000256" key="7">
    <source>
        <dbReference type="ARBA" id="ARBA00032010"/>
    </source>
</evidence>
<dbReference type="OrthoDB" id="20828at2759"/>
<accession>A0A167DE02</accession>
<feature type="compositionally biased region" description="Gly residues" evidence="8">
    <location>
        <begin position="78"/>
        <end position="98"/>
    </location>
</feature>
<sequence>MSRRVNIQSTSGPPSGGGGTGSRVGGAGSGANGRHGSLAGGNAGNSGGMGGSVGGSGMGGGSSGGVGSKYGNFLTSSSGGGPRLGSSGGSSGGSGGLSQGRQHLSSSMSARDNLSELRYVLTEPTDVYPLPNGNHLPKIYPDFEPWRRSKEEDTVALDCLQRGHHEQPKVTNESGSGKASMIPLLKQWTSLPALSFFLVNAMEIRERNCRISSNWTFKPPPRVTLTDQKREAWLRDLASPSVPLRRLSRTIPHGIRNRSLLEHCCNKSIPISRAVWFARCVGANELRGLKRKGMGSGGSSQAAEAAWIRDWSEEVVGYIEKLIKEFPADATASSTATNSANVNTTSNPVNGSRGTTPVASSPASGIPQRSTPTPRAGTPPVATSTASLSPRQAWKFKIEYMTRLSAYLFYEQLLDKDIFLKWTLKLLHNGTPEELPIALIFIRMLWKELISNRSYSQLLALALLHQYSTISKLSTDLSLQNVFKELLGKIAKYAKELLLISSDSFVMPKNWRILGPVLSEVAKPSSGANNGRTSDTGVVSNSINSSSARDDSDIYSLLETIRIRNESLLVGGSPMARASRSGKAVFIRKLDGLTAPYKFDSVSADLMVSRLTRQEILNTLFTWATTRSRIGRERIFICLGLCIQWKQRHDWEISPSFLSFLIGISNVDCYDMDNVYDLVAEFVDHGLVSLGGYFRQVISSGILFVSRLQARANTQMLILNNLPLVDKTDSYVSQQRMLLSGLRKEGSSSTINAQDDLEQTKSMLRERLKFLFTTSENPHEDEDDSSITKEELSMLEGLRKESKIEMSDYLVEAFDSSISKG</sequence>
<feature type="compositionally biased region" description="Low complexity" evidence="8">
    <location>
        <begin position="333"/>
        <end position="347"/>
    </location>
</feature>
<dbReference type="PANTHER" id="PTHR46567:SF1">
    <property type="entry name" value="MEDIATOR OF RNA POLYMERASE II TRANSCRIPTION SUBUNIT 12"/>
    <property type="match status" value="1"/>
</dbReference>
<keyword evidence="4" id="KW-0805">Transcription regulation</keyword>
<organism evidence="10 11">
    <name type="scientific">Sugiyamaella lignohabitans</name>
    <dbReference type="NCBI Taxonomy" id="796027"/>
    <lineage>
        <taxon>Eukaryota</taxon>
        <taxon>Fungi</taxon>
        <taxon>Dikarya</taxon>
        <taxon>Ascomycota</taxon>
        <taxon>Saccharomycotina</taxon>
        <taxon>Dipodascomycetes</taxon>
        <taxon>Dipodascales</taxon>
        <taxon>Trichomonascaceae</taxon>
        <taxon>Sugiyamaella</taxon>
    </lineage>
</organism>
<evidence type="ECO:0000256" key="2">
    <source>
        <dbReference type="ARBA" id="ARBA00010289"/>
    </source>
</evidence>
<evidence type="ECO:0000256" key="6">
    <source>
        <dbReference type="ARBA" id="ARBA00023242"/>
    </source>
</evidence>
<evidence type="ECO:0000256" key="1">
    <source>
        <dbReference type="ARBA" id="ARBA00004123"/>
    </source>
</evidence>
<feature type="compositionally biased region" description="Polar residues" evidence="8">
    <location>
        <begin position="348"/>
        <end position="373"/>
    </location>
</feature>
<evidence type="ECO:0000313" key="10">
    <source>
        <dbReference type="EMBL" id="ANB12809.1"/>
    </source>
</evidence>
<feature type="region of interest" description="Disordered" evidence="8">
    <location>
        <begin position="1"/>
        <end position="109"/>
    </location>
</feature>
<feature type="compositionally biased region" description="Gly residues" evidence="8">
    <location>
        <begin position="14"/>
        <end position="68"/>
    </location>
</feature>
<feature type="compositionally biased region" description="Polar residues" evidence="8">
    <location>
        <begin position="526"/>
        <end position="547"/>
    </location>
</feature>
<dbReference type="PANTHER" id="PTHR46567">
    <property type="entry name" value="MEDIATOR OF RNA POLYMERASE II TRANSCRIPTION SUBUNIT 12"/>
    <property type="match status" value="1"/>
</dbReference>
<dbReference type="EMBL" id="CP014501">
    <property type="protein sequence ID" value="ANB12809.1"/>
    <property type="molecule type" value="Genomic_DNA"/>
</dbReference>
<dbReference type="RefSeq" id="XP_018735286.1">
    <property type="nucleotide sequence ID" value="XM_018877933.1"/>
</dbReference>
<dbReference type="SMART" id="SM01281">
    <property type="entry name" value="Med12"/>
    <property type="match status" value="1"/>
</dbReference>
<reference evidence="10 11" key="1">
    <citation type="submission" date="2016-02" db="EMBL/GenBank/DDBJ databases">
        <title>Complete genome sequence and transcriptome regulation of the pentose utilising yeast Sugiyamaella lignohabitans.</title>
        <authorList>
            <person name="Bellasio M."/>
            <person name="Peymann A."/>
            <person name="Valli M."/>
            <person name="Sipitzky M."/>
            <person name="Graf A."/>
            <person name="Sauer M."/>
            <person name="Marx H."/>
            <person name="Mattanovich D."/>
        </authorList>
    </citation>
    <scope>NUCLEOTIDE SEQUENCE [LARGE SCALE GENOMIC DNA]</scope>
    <source>
        <strain evidence="10 11">CBS 10342</strain>
    </source>
</reference>
<protein>
    <recommendedName>
        <fullName evidence="3">Mediator of RNA polymerase II transcription subunit 12</fullName>
    </recommendedName>
    <alternativeName>
        <fullName evidence="7">Mediator complex subunit 12</fullName>
    </alternativeName>
</protein>
<evidence type="ECO:0000256" key="5">
    <source>
        <dbReference type="ARBA" id="ARBA00023163"/>
    </source>
</evidence>
<gene>
    <name evidence="10" type="primary">SRB8</name>
    <name evidence="10" type="ORF">AWJ20_1081</name>
</gene>
<dbReference type="Pfam" id="PF09497">
    <property type="entry name" value="Med12"/>
    <property type="match status" value="1"/>
</dbReference>
<evidence type="ECO:0000256" key="3">
    <source>
        <dbReference type="ARBA" id="ARBA00019622"/>
    </source>
</evidence>
<dbReference type="KEGG" id="slb:AWJ20_1081"/>
<comment type="similarity">
    <text evidence="2">Belongs to the Mediator complex subunit 12 family.</text>
</comment>
<dbReference type="GO" id="GO:0016592">
    <property type="term" value="C:mediator complex"/>
    <property type="evidence" value="ECO:0007669"/>
    <property type="project" value="InterPro"/>
</dbReference>
<dbReference type="InterPro" id="IPR019035">
    <property type="entry name" value="Mediator_Med12"/>
</dbReference>
<name>A0A167DE02_9ASCO</name>
<keyword evidence="5" id="KW-0804">Transcription</keyword>
<keyword evidence="11" id="KW-1185">Reference proteome</keyword>